<keyword evidence="2" id="KW-1185">Reference proteome</keyword>
<name>A0ACB9RI29_9MYRT</name>
<gene>
    <name evidence="1" type="ORF">MLD38_014929</name>
</gene>
<organism evidence="1 2">
    <name type="scientific">Melastoma candidum</name>
    <dbReference type="NCBI Taxonomy" id="119954"/>
    <lineage>
        <taxon>Eukaryota</taxon>
        <taxon>Viridiplantae</taxon>
        <taxon>Streptophyta</taxon>
        <taxon>Embryophyta</taxon>
        <taxon>Tracheophyta</taxon>
        <taxon>Spermatophyta</taxon>
        <taxon>Magnoliopsida</taxon>
        <taxon>eudicotyledons</taxon>
        <taxon>Gunneridae</taxon>
        <taxon>Pentapetalae</taxon>
        <taxon>rosids</taxon>
        <taxon>malvids</taxon>
        <taxon>Myrtales</taxon>
        <taxon>Melastomataceae</taxon>
        <taxon>Melastomatoideae</taxon>
        <taxon>Melastomateae</taxon>
        <taxon>Melastoma</taxon>
    </lineage>
</organism>
<comment type="caution">
    <text evidence="1">The sequence shown here is derived from an EMBL/GenBank/DDBJ whole genome shotgun (WGS) entry which is preliminary data.</text>
</comment>
<reference evidence="2" key="1">
    <citation type="journal article" date="2023" name="Front. Plant Sci.">
        <title>Chromosomal-level genome assembly of Melastoma candidum provides insights into trichome evolution.</title>
        <authorList>
            <person name="Zhong Y."/>
            <person name="Wu W."/>
            <person name="Sun C."/>
            <person name="Zou P."/>
            <person name="Liu Y."/>
            <person name="Dai S."/>
            <person name="Zhou R."/>
        </authorList>
    </citation>
    <scope>NUCLEOTIDE SEQUENCE [LARGE SCALE GENOMIC DNA]</scope>
</reference>
<evidence type="ECO:0000313" key="2">
    <source>
        <dbReference type="Proteomes" id="UP001057402"/>
    </source>
</evidence>
<accession>A0ACB9RI29</accession>
<dbReference type="EMBL" id="CM042883">
    <property type="protein sequence ID" value="KAI4377269.1"/>
    <property type="molecule type" value="Genomic_DNA"/>
</dbReference>
<evidence type="ECO:0000313" key="1">
    <source>
        <dbReference type="EMBL" id="KAI4377269.1"/>
    </source>
</evidence>
<protein>
    <submittedName>
        <fullName evidence="1">Uncharacterized protein</fullName>
    </submittedName>
</protein>
<dbReference type="Proteomes" id="UP001057402">
    <property type="component" value="Chromosome 4"/>
</dbReference>
<sequence>MAPKAGKAKPHKAKGEKKKKDEKGPTGLFFWTICLHPSRLGISTDRILDVRKLLAVHVETCHLTNFSLSHEVRGTKLKDTADIISLKPATHHLPRYDYTEELAVAHVRRLLDIRRLHHFFGPSFVFFFFFFFPKTNGRSVKTVPPATPGLWDCNDDGFFLRWEGEEESSRRRRRRADKNAVAKGPRRRARRATSLSAPASSRPVLRLLLVLAPLPSVKYIRKSSRPFWRTRRRMISSRLMKGFYPSGKRNHLSHTLVGLLQQNSRVFDAAYKALMKAFTEHNKFGNLPYGFRANTWVVPPLVADNPSVFPALPMGRRKLGVGIGVAMGETGDTMEGSGQKNFLFWQQCRVKLQKRGKYVIAKVFCCTAYLSIFQSLRQLLQSST</sequence>
<proteinExistence type="predicted"/>